<proteinExistence type="predicted"/>
<gene>
    <name evidence="2" type="ORF">HAX54_001411</name>
</gene>
<accession>A0ABS8WQP3</accession>
<feature type="region of interest" description="Disordered" evidence="1">
    <location>
        <begin position="1"/>
        <end position="75"/>
    </location>
</feature>
<evidence type="ECO:0000256" key="1">
    <source>
        <dbReference type="SAM" id="MobiDB-lite"/>
    </source>
</evidence>
<keyword evidence="3" id="KW-1185">Reference proteome</keyword>
<sequence>RRTQANRNNRAKQKMPHAGGSKSIATLKDEQKRKDGRPLDDDSAKTIDMINEWISGERSTDQPPHSVAWEGDVYS</sequence>
<name>A0ABS8WQP3_DATST</name>
<feature type="compositionally biased region" description="Basic residues" evidence="1">
    <location>
        <begin position="1"/>
        <end position="15"/>
    </location>
</feature>
<reference evidence="2 3" key="1">
    <citation type="journal article" date="2021" name="BMC Genomics">
        <title>Datura genome reveals duplications of psychoactive alkaloid biosynthetic genes and high mutation rate following tissue culture.</title>
        <authorList>
            <person name="Rajewski A."/>
            <person name="Carter-House D."/>
            <person name="Stajich J."/>
            <person name="Litt A."/>
        </authorList>
    </citation>
    <scope>NUCLEOTIDE SEQUENCE [LARGE SCALE GENOMIC DNA]</scope>
    <source>
        <strain evidence="2">AR-01</strain>
    </source>
</reference>
<comment type="caution">
    <text evidence="2">The sequence shown here is derived from an EMBL/GenBank/DDBJ whole genome shotgun (WGS) entry which is preliminary data.</text>
</comment>
<dbReference type="Proteomes" id="UP000823775">
    <property type="component" value="Unassembled WGS sequence"/>
</dbReference>
<evidence type="ECO:0000313" key="3">
    <source>
        <dbReference type="Proteomes" id="UP000823775"/>
    </source>
</evidence>
<protein>
    <submittedName>
        <fullName evidence="2">Uncharacterized protein</fullName>
    </submittedName>
</protein>
<organism evidence="2 3">
    <name type="scientific">Datura stramonium</name>
    <name type="common">Jimsonweed</name>
    <name type="synonym">Common thornapple</name>
    <dbReference type="NCBI Taxonomy" id="4076"/>
    <lineage>
        <taxon>Eukaryota</taxon>
        <taxon>Viridiplantae</taxon>
        <taxon>Streptophyta</taxon>
        <taxon>Embryophyta</taxon>
        <taxon>Tracheophyta</taxon>
        <taxon>Spermatophyta</taxon>
        <taxon>Magnoliopsida</taxon>
        <taxon>eudicotyledons</taxon>
        <taxon>Gunneridae</taxon>
        <taxon>Pentapetalae</taxon>
        <taxon>asterids</taxon>
        <taxon>lamiids</taxon>
        <taxon>Solanales</taxon>
        <taxon>Solanaceae</taxon>
        <taxon>Solanoideae</taxon>
        <taxon>Datureae</taxon>
        <taxon>Datura</taxon>
    </lineage>
</organism>
<feature type="non-terminal residue" evidence="2">
    <location>
        <position position="1"/>
    </location>
</feature>
<dbReference type="EMBL" id="JACEIK010010520">
    <property type="protein sequence ID" value="MCE3215232.1"/>
    <property type="molecule type" value="Genomic_DNA"/>
</dbReference>
<evidence type="ECO:0000313" key="2">
    <source>
        <dbReference type="EMBL" id="MCE3215232.1"/>
    </source>
</evidence>
<feature type="compositionally biased region" description="Basic and acidic residues" evidence="1">
    <location>
        <begin position="27"/>
        <end position="45"/>
    </location>
</feature>